<proteinExistence type="predicted"/>
<evidence type="ECO:0000256" key="1">
    <source>
        <dbReference type="SAM" id="SignalP"/>
    </source>
</evidence>
<feature type="signal peptide" evidence="1">
    <location>
        <begin position="1"/>
        <end position="21"/>
    </location>
</feature>
<dbReference type="Proteomes" id="UP000320390">
    <property type="component" value="Chromosome"/>
</dbReference>
<dbReference type="EMBL" id="CP036434">
    <property type="protein sequence ID" value="QDV05441.1"/>
    <property type="molecule type" value="Genomic_DNA"/>
</dbReference>
<reference evidence="2 3" key="1">
    <citation type="submission" date="2019-02" db="EMBL/GenBank/DDBJ databases">
        <title>Deep-cultivation of Planctomycetes and their phenomic and genomic characterization uncovers novel biology.</title>
        <authorList>
            <person name="Wiegand S."/>
            <person name="Jogler M."/>
            <person name="Boedeker C."/>
            <person name="Pinto D."/>
            <person name="Vollmers J."/>
            <person name="Rivas-Marin E."/>
            <person name="Kohn T."/>
            <person name="Peeters S.H."/>
            <person name="Heuer A."/>
            <person name="Rast P."/>
            <person name="Oberbeckmann S."/>
            <person name="Bunk B."/>
            <person name="Jeske O."/>
            <person name="Meyerdierks A."/>
            <person name="Storesund J.E."/>
            <person name="Kallscheuer N."/>
            <person name="Luecker S."/>
            <person name="Lage O.M."/>
            <person name="Pohl T."/>
            <person name="Merkel B.J."/>
            <person name="Hornburger P."/>
            <person name="Mueller R.-W."/>
            <person name="Bruemmer F."/>
            <person name="Labrenz M."/>
            <person name="Spormann A.M."/>
            <person name="Op den Camp H."/>
            <person name="Overmann J."/>
            <person name="Amann R."/>
            <person name="Jetten M.S.M."/>
            <person name="Mascher T."/>
            <person name="Medema M.H."/>
            <person name="Devos D.P."/>
            <person name="Kaster A.-K."/>
            <person name="Ovreas L."/>
            <person name="Rohde M."/>
            <person name="Galperin M.Y."/>
            <person name="Jogler C."/>
        </authorList>
    </citation>
    <scope>NUCLEOTIDE SEQUENCE [LARGE SCALE GENOMIC DNA]</scope>
    <source>
        <strain evidence="2 3">Poly30</strain>
    </source>
</reference>
<dbReference type="RefSeq" id="WP_145194845.1">
    <property type="nucleotide sequence ID" value="NZ_CP036434.1"/>
</dbReference>
<feature type="chain" id="PRO_5021915063" evidence="1">
    <location>
        <begin position="22"/>
        <end position="946"/>
    </location>
</feature>
<evidence type="ECO:0000313" key="3">
    <source>
        <dbReference type="Proteomes" id="UP000320390"/>
    </source>
</evidence>
<organism evidence="2 3">
    <name type="scientific">Saltatorellus ferox</name>
    <dbReference type="NCBI Taxonomy" id="2528018"/>
    <lineage>
        <taxon>Bacteria</taxon>
        <taxon>Pseudomonadati</taxon>
        <taxon>Planctomycetota</taxon>
        <taxon>Planctomycetia</taxon>
        <taxon>Planctomycetia incertae sedis</taxon>
        <taxon>Saltatorellus</taxon>
    </lineage>
</organism>
<protein>
    <submittedName>
        <fullName evidence="2">Uncharacterized protein</fullName>
    </submittedName>
</protein>
<accession>A0A518EMZ7</accession>
<evidence type="ECO:0000313" key="2">
    <source>
        <dbReference type="EMBL" id="QDV05441.1"/>
    </source>
</evidence>
<name>A0A518EMZ7_9BACT</name>
<keyword evidence="1" id="KW-0732">Signal</keyword>
<gene>
    <name evidence="2" type="ORF">Poly30_09380</name>
</gene>
<sequence length="946" mass="102625" precursor="true">MKLLTYLGLASASVLPSASFAASPCQLPERAAAAVGTAEATEILRFTVPVAKLDFGDKVPAWSRSMWLQGASSAALLPRAVIHGWHATVELPASDDQIFSLEGIRSGSLALARAAGELDEAAPTAGVLYLPDFGEHGLEAYPFTIPASAAERSDVRWREIEASRYRALASESIPGAAWFRRRADSLGGPATTEERGERRRSRDVGETFAMFTGGRALAENLALDDVIRETTGPSVKLIELSTLDGVEVPEMDFAPLVEALENSGEEIALDPLGRAIPHDQHAAFFPSFAALLRVADQVDDDSAPLVQLFEGRSQNARVRERYETQMCLSLGGLARTFGSQFVESVAVTGSDTYLRTGSDVAVLFQGSVAAIRGMMLARIEASAKEFGVDVQYLEIEGASVTAAVSRDRALSVYLAAGSGFVIVANSPVQVARVLKADRGEIVSLDELPEYRWFRHRYPVAREDGAGEDALLVVSDATIRRWSGARWRIATSRRVRAAALLADADAWRLGYRMGISAEDEARRELAVRGGGEITYDTGFAMDSVYGRSDFLTPIAELDVDLVTESERNGYVQWREMYEAEWTTAFDPIAISLDVEDGTLSVDLTLVPLVVRTDYRELMDIAGDVKLKPGAGDYHADAILHWVSAIDTRSRMYRSLTGFIGSTGNGRLDLDWVGEHIAVYVDQDEDYLERISRLDDMDYFSEEMLPGLPIGVEIGVKSPLKLAAFLTGLRAFVEDAVPGMFEYQTREHEGRKYVAIVPSDTSAFPGTPSVYYVAQPGAWVVSLSENVIRGAIGRSVARKAAEAGGVAASGEAPWTGASTGLHVGSGIREAFAVELFELAAREQLRNRSWANLPILNEWKEAGVDDPAAFHEAEWGIELLCAGGGQYVWNDEDQTMESTVFGHPAAAKKGPLLPPALERLRGLDGSLDFEEIGGAGTRGLRARVQLHHE</sequence>
<keyword evidence="3" id="KW-1185">Reference proteome</keyword>
<dbReference type="AlphaFoldDB" id="A0A518EMZ7"/>
<dbReference type="OrthoDB" id="219532at2"/>